<proteinExistence type="predicted"/>
<dbReference type="GeneID" id="43596153"/>
<protein>
    <submittedName>
        <fullName evidence="1">Uncharacterized protein</fullName>
    </submittedName>
</protein>
<reference evidence="1 2" key="1">
    <citation type="journal article" date="2018" name="IMA Fungus">
        <title>IMA Genome-F 9: Draft genome sequence of Annulohypoxylon stygium, Aspergillus mulundensis, Berkeleyomyces basicola (syn. Thielaviopsis basicola), Ceratocystis smalleyi, two Cercospora beticola strains, Coleophoma cylindrospora, Fusarium fracticaudum, Phialophora cf. hyalina, and Morchella septimelata.</title>
        <authorList>
            <person name="Wingfield B.D."/>
            <person name="Bills G.F."/>
            <person name="Dong Y."/>
            <person name="Huang W."/>
            <person name="Nel W.J."/>
            <person name="Swalarsk-Parry B.S."/>
            <person name="Vaghefi N."/>
            <person name="Wilken P.M."/>
            <person name="An Z."/>
            <person name="de Beer Z.W."/>
            <person name="De Vos L."/>
            <person name="Chen L."/>
            <person name="Duong T.A."/>
            <person name="Gao Y."/>
            <person name="Hammerbacher A."/>
            <person name="Kikkert J.R."/>
            <person name="Li Y."/>
            <person name="Li H."/>
            <person name="Li K."/>
            <person name="Li Q."/>
            <person name="Liu X."/>
            <person name="Ma X."/>
            <person name="Naidoo K."/>
            <person name="Pethybridge S.J."/>
            <person name="Sun J."/>
            <person name="Steenkamp E.T."/>
            <person name="van der Nest M.A."/>
            <person name="van Wyk S."/>
            <person name="Wingfield M.J."/>
            <person name="Xiong C."/>
            <person name="Yue Q."/>
            <person name="Zhang X."/>
        </authorList>
    </citation>
    <scope>NUCLEOTIDE SEQUENCE [LARGE SCALE GENOMIC DNA]</scope>
    <source>
        <strain evidence="1 2">BP 5553</strain>
    </source>
</reference>
<organism evidence="1 2">
    <name type="scientific">Venustampulla echinocandica</name>
    <dbReference type="NCBI Taxonomy" id="2656787"/>
    <lineage>
        <taxon>Eukaryota</taxon>
        <taxon>Fungi</taxon>
        <taxon>Dikarya</taxon>
        <taxon>Ascomycota</taxon>
        <taxon>Pezizomycotina</taxon>
        <taxon>Leotiomycetes</taxon>
        <taxon>Helotiales</taxon>
        <taxon>Pleuroascaceae</taxon>
        <taxon>Venustampulla</taxon>
    </lineage>
</organism>
<sequence length="255" mass="27855">MAPGSYSNHAWAPLISHHSLPLTNLNLLTWRNSRSGNTPICDPGPLSSTKKSGYNEYQDQGLCACILKGVTAKLPLQILASTISRTSLFAAKDMAAGEEILVSEPLANCVEDEMPGFVYDYYFTDSRKRVHPSGHFRKAEDQMSNVKLYGGCRTSQWKAVTMLQPHEKGHLASENRDLIMGASLGAMDNTKLKMRSWFKSELATRKGSALGGLSRVQIVEEAKSTLVKCITDIFLRANASGEVDTGTLEPTLTAS</sequence>
<keyword evidence="2" id="KW-1185">Reference proteome</keyword>
<gene>
    <name evidence="1" type="ORF">BP5553_03304</name>
</gene>
<comment type="caution">
    <text evidence="1">The sequence shown here is derived from an EMBL/GenBank/DDBJ whole genome shotgun (WGS) entry which is preliminary data.</text>
</comment>
<dbReference type="AlphaFoldDB" id="A0A370TTX8"/>
<evidence type="ECO:0000313" key="2">
    <source>
        <dbReference type="Proteomes" id="UP000254866"/>
    </source>
</evidence>
<dbReference type="RefSeq" id="XP_031871620.1">
    <property type="nucleotide sequence ID" value="XM_032011927.1"/>
</dbReference>
<dbReference type="STRING" id="2656787.A0A370TTX8"/>
<dbReference type="Proteomes" id="UP000254866">
    <property type="component" value="Unassembled WGS sequence"/>
</dbReference>
<dbReference type="EMBL" id="NPIC01000002">
    <property type="protein sequence ID" value="RDL38964.1"/>
    <property type="molecule type" value="Genomic_DNA"/>
</dbReference>
<evidence type="ECO:0000313" key="1">
    <source>
        <dbReference type="EMBL" id="RDL38964.1"/>
    </source>
</evidence>
<name>A0A370TTX8_9HELO</name>
<accession>A0A370TTX8</accession>